<comment type="caution">
    <text evidence="2">The sequence shown here is derived from an EMBL/GenBank/DDBJ whole genome shotgun (WGS) entry which is preliminary data.</text>
</comment>
<sequence length="280" mass="31694">MKTTNFTIDKIHLRAQDEAKMRHFYETILRFIPRQLNANTVEYAVSPFAEAVLQLTFDLEAETEGRSAGLYHYAILMQERKTLAAVLQQLIDNNYPLIGGGDHLVSEAIYLEDPEGNGIELYYDRPATEWQWQNGEVLMDTLPVDIDELLTHAYPWEGFPDSTHIGHLHFYGSNISDGDQLFINILGMDMTAEMGAHAHFYSNNHYHHHFALNTWKGSGIPLHNPAAKGLIAWQISVNADYFALIAENLIKNNRTHENDGNTIKTRDAVGSELIIKNTSA</sequence>
<keyword evidence="3" id="KW-1185">Reference proteome</keyword>
<dbReference type="PROSITE" id="PS51819">
    <property type="entry name" value="VOC"/>
    <property type="match status" value="1"/>
</dbReference>
<dbReference type="AlphaFoldDB" id="A0A5R8QDV4"/>
<dbReference type="Gene3D" id="3.10.180.10">
    <property type="entry name" value="2,3-Dihydroxybiphenyl 1,2-Dioxygenase, domain 1"/>
    <property type="match status" value="1"/>
</dbReference>
<dbReference type="FunCoup" id="A0A5R8QDV4">
    <property type="interactions" value="10"/>
</dbReference>
<dbReference type="PANTHER" id="PTHR43279:SF1">
    <property type="entry name" value="CATECHOL-2,3-DIOXYGENASE"/>
    <property type="match status" value="1"/>
</dbReference>
<dbReference type="InterPro" id="IPR037523">
    <property type="entry name" value="VOC_core"/>
</dbReference>
<gene>
    <name evidence="2" type="ORF">FEZ08_04785</name>
</gene>
<reference evidence="2 3" key="1">
    <citation type="submission" date="2019-05" db="EMBL/GenBank/DDBJ databases">
        <title>Culicoidintestinum kansasii gen. nov., sp. nov. from the gastrointestinal tract of the biting midge, Culicoides sonorensis.</title>
        <authorList>
            <person name="Neupane S."/>
            <person name="Ghosh A."/>
            <person name="Gunther S."/>
            <person name="Martin K."/>
            <person name="Zurek L."/>
        </authorList>
    </citation>
    <scope>NUCLEOTIDE SEQUENCE [LARGE SCALE GENOMIC DNA]</scope>
    <source>
        <strain evidence="2 3">CS-1</strain>
    </source>
</reference>
<feature type="domain" description="VOC" evidence="1">
    <location>
        <begin position="7"/>
        <end position="124"/>
    </location>
</feature>
<dbReference type="PANTHER" id="PTHR43279">
    <property type="entry name" value="CATECHOL-2,3-DIOXYGENASE"/>
    <property type="match status" value="1"/>
</dbReference>
<proteinExistence type="predicted"/>
<dbReference type="Proteomes" id="UP000306912">
    <property type="component" value="Unassembled WGS sequence"/>
</dbReference>
<evidence type="ECO:0000259" key="1">
    <source>
        <dbReference type="PROSITE" id="PS51819"/>
    </source>
</evidence>
<dbReference type="OrthoDB" id="9792626at2"/>
<protein>
    <submittedName>
        <fullName evidence="2">Glyoxalase</fullName>
    </submittedName>
</protein>
<evidence type="ECO:0000313" key="2">
    <source>
        <dbReference type="EMBL" id="TLG75368.1"/>
    </source>
</evidence>
<accession>A0A5R8QDV4</accession>
<evidence type="ECO:0000313" key="3">
    <source>
        <dbReference type="Proteomes" id="UP000306912"/>
    </source>
</evidence>
<dbReference type="Pfam" id="PF00903">
    <property type="entry name" value="Glyoxalase"/>
    <property type="match status" value="1"/>
</dbReference>
<organism evidence="2 3">
    <name type="scientific">Culicoidibacter larvae</name>
    <dbReference type="NCBI Taxonomy" id="2579976"/>
    <lineage>
        <taxon>Bacteria</taxon>
        <taxon>Bacillati</taxon>
        <taxon>Bacillota</taxon>
        <taxon>Culicoidibacteria</taxon>
        <taxon>Culicoidibacterales</taxon>
        <taxon>Culicoidibacteraceae</taxon>
        <taxon>Culicoidibacter</taxon>
    </lineage>
</organism>
<name>A0A5R8QDV4_9FIRM</name>
<dbReference type="InterPro" id="IPR029068">
    <property type="entry name" value="Glyas_Bleomycin-R_OHBP_Dase"/>
</dbReference>
<dbReference type="InParanoid" id="A0A5R8QDV4"/>
<dbReference type="SUPFAM" id="SSF54593">
    <property type="entry name" value="Glyoxalase/Bleomycin resistance protein/Dihydroxybiphenyl dioxygenase"/>
    <property type="match status" value="2"/>
</dbReference>
<dbReference type="RefSeq" id="WP_138190575.1">
    <property type="nucleotide sequence ID" value="NZ_VBWP01000003.1"/>
</dbReference>
<dbReference type="EMBL" id="VBWP01000003">
    <property type="protein sequence ID" value="TLG75368.1"/>
    <property type="molecule type" value="Genomic_DNA"/>
</dbReference>
<dbReference type="InterPro" id="IPR004360">
    <property type="entry name" value="Glyas_Fos-R_dOase_dom"/>
</dbReference>